<keyword evidence="2" id="KW-0472">Membrane</keyword>
<evidence type="ECO:0000256" key="1">
    <source>
        <dbReference type="SAM" id="MobiDB-lite"/>
    </source>
</evidence>
<keyword evidence="5" id="KW-1185">Reference proteome</keyword>
<dbReference type="PROSITE" id="PS50041">
    <property type="entry name" value="C_TYPE_LECTIN_2"/>
    <property type="match status" value="1"/>
</dbReference>
<keyword evidence="2" id="KW-0812">Transmembrane</keyword>
<dbReference type="InterPro" id="IPR016187">
    <property type="entry name" value="CTDL_fold"/>
</dbReference>
<feature type="compositionally biased region" description="Polar residues" evidence="1">
    <location>
        <begin position="31"/>
        <end position="46"/>
    </location>
</feature>
<dbReference type="SUPFAM" id="SSF56436">
    <property type="entry name" value="C-type lectin-like"/>
    <property type="match status" value="1"/>
</dbReference>
<comment type="caution">
    <text evidence="4">The sequence shown here is derived from an EMBL/GenBank/DDBJ whole genome shotgun (WGS) entry which is preliminary data.</text>
</comment>
<reference evidence="4" key="1">
    <citation type="submission" date="2020-10" db="EMBL/GenBank/DDBJ databases">
        <title>ChiBAC.</title>
        <authorList>
            <person name="Zenner C."/>
            <person name="Hitch T.C.A."/>
            <person name="Clavel T."/>
        </authorList>
    </citation>
    <scope>NUCLEOTIDE SEQUENCE</scope>
    <source>
        <strain evidence="4">DSM 107454</strain>
    </source>
</reference>
<dbReference type="EMBL" id="JADCKB010000057">
    <property type="protein sequence ID" value="MBE5041279.1"/>
    <property type="molecule type" value="Genomic_DNA"/>
</dbReference>
<dbReference type="Gene3D" id="3.10.100.10">
    <property type="entry name" value="Mannose-Binding Protein A, subunit A"/>
    <property type="match status" value="1"/>
</dbReference>
<evidence type="ECO:0000313" key="4">
    <source>
        <dbReference type="EMBL" id="MBE5041279.1"/>
    </source>
</evidence>
<dbReference type="InterPro" id="IPR016186">
    <property type="entry name" value="C-type_lectin-like/link_sf"/>
</dbReference>
<gene>
    <name evidence="4" type="ORF">INF28_12555</name>
</gene>
<dbReference type="Proteomes" id="UP000806542">
    <property type="component" value="Unassembled WGS sequence"/>
</dbReference>
<evidence type="ECO:0000259" key="3">
    <source>
        <dbReference type="PROSITE" id="PS50041"/>
    </source>
</evidence>
<protein>
    <recommendedName>
        <fullName evidence="3">C-type lectin domain-containing protein</fullName>
    </recommendedName>
</protein>
<dbReference type="InterPro" id="IPR001304">
    <property type="entry name" value="C-type_lectin-like"/>
</dbReference>
<name>A0A9D5M5W5_9FIRM</name>
<organism evidence="4 5">
    <name type="scientific">Ructibacterium gallinarum</name>
    <dbReference type="NCBI Taxonomy" id="2779355"/>
    <lineage>
        <taxon>Bacteria</taxon>
        <taxon>Bacillati</taxon>
        <taxon>Bacillota</taxon>
        <taxon>Clostridia</taxon>
        <taxon>Eubacteriales</taxon>
        <taxon>Oscillospiraceae</taxon>
        <taxon>Ructibacterium</taxon>
    </lineage>
</organism>
<proteinExistence type="predicted"/>
<evidence type="ECO:0000313" key="5">
    <source>
        <dbReference type="Proteomes" id="UP000806542"/>
    </source>
</evidence>
<feature type="non-terminal residue" evidence="4">
    <location>
        <position position="1"/>
    </location>
</feature>
<feature type="region of interest" description="Disordered" evidence="1">
    <location>
        <begin position="89"/>
        <end position="113"/>
    </location>
</feature>
<keyword evidence="2" id="KW-1133">Transmembrane helix</keyword>
<accession>A0A9D5M5W5</accession>
<evidence type="ECO:0000256" key="2">
    <source>
        <dbReference type="SAM" id="Phobius"/>
    </source>
</evidence>
<feature type="domain" description="C-type lectin" evidence="3">
    <location>
        <begin position="129"/>
        <end position="254"/>
    </location>
</feature>
<dbReference type="AlphaFoldDB" id="A0A9D5M5W5"/>
<feature type="transmembrane region" description="Helical" evidence="2">
    <location>
        <begin position="60"/>
        <end position="83"/>
    </location>
</feature>
<feature type="region of interest" description="Disordered" evidence="1">
    <location>
        <begin position="31"/>
        <end position="51"/>
    </location>
</feature>
<sequence length="277" mass="30398">IQSAIRLGMAVRAADRFSSVEQLQNALNGQSTTWVPTTPEENIIQTPNPPSSEKKAVSKLLIAVSCCAILCCIAMLALMLYVMSGRQNTTANSSTTTAQTEAVQQETPAVTPVPTLIPTPTPAPTPTPHPVHTYDIIIDHISWDQANQNAALAGGHLVTFSDQEEFDHVLRLLSDSKYDGVRNVWIGACSPAGLTSPAQAQAYWASSQARWVTGEPFLFTKWREGEPSGYDARLGTEERFLQIFRPKVDGYVWSYNDSGEDLSEYRSGTLAYIIEYE</sequence>